<dbReference type="RefSeq" id="WP_076342079.1">
    <property type="nucleotide sequence ID" value="NZ_JBGNFS010000019.1"/>
</dbReference>
<evidence type="ECO:0000313" key="3">
    <source>
        <dbReference type="Proteomes" id="UP000186705"/>
    </source>
</evidence>
<dbReference type="EMBL" id="MPKA01000094">
    <property type="protein sequence ID" value="OLU44769.1"/>
    <property type="molecule type" value="Genomic_DNA"/>
</dbReference>
<sequence length="405" mass="47239">MKKVFWISLMAPYDGVAHAGGKIHNYLLKYLNNEKNIDITLLTFASEKEKEYIDNDHYHYNIKSKIHYFKEDKINRIGRKTINHIFFLSKLAGKGSFLNRKTLKRKIKEYKKQNDDPDYVILHWTSIINNIGWIKKEFPNAKFIVIEEDVTFLKVYRKIISLKGIKRIVSNKIYGHFKKNEVASLTLSNLIIVNNDKDRLLLENEKINNNILSISPYFTNFDNLKYKYKKENILFYGAMNRPENYEAAIWFIESVFYKLKKYNKDFKFIVLGGNPNKKLLSYESNDIIITGFVDKIDEYFSDSLCLVAPLLMGAGVKIKILEGLSSGIPVLTNEIGIEGIPAKEGRDFLLSKKPEDYISNILELTRNKDFTLSVSKNAKEFIKKNYNYKKSAEQLKKYILDGEIH</sequence>
<dbReference type="GeneID" id="78276236"/>
<dbReference type="PANTHER" id="PTHR46401:SF2">
    <property type="entry name" value="GLYCOSYLTRANSFERASE WBBK-RELATED"/>
    <property type="match status" value="1"/>
</dbReference>
<organism evidence="2 3">
    <name type="scientific">Dubosiella newyorkensis</name>
    <dbReference type="NCBI Taxonomy" id="1862672"/>
    <lineage>
        <taxon>Bacteria</taxon>
        <taxon>Bacillati</taxon>
        <taxon>Bacillota</taxon>
        <taxon>Erysipelotrichia</taxon>
        <taxon>Erysipelotrichales</taxon>
        <taxon>Erysipelotrichaceae</taxon>
        <taxon>Dubosiella</taxon>
    </lineage>
</organism>
<proteinExistence type="predicted"/>
<keyword evidence="3" id="KW-1185">Reference proteome</keyword>
<dbReference type="AlphaFoldDB" id="A0A1U7NKJ1"/>
<evidence type="ECO:0000313" key="2">
    <source>
        <dbReference type="EMBL" id="OLU44769.1"/>
    </source>
</evidence>
<evidence type="ECO:0008006" key="4">
    <source>
        <dbReference type="Google" id="ProtNLM"/>
    </source>
</evidence>
<dbReference type="GO" id="GO:0016757">
    <property type="term" value="F:glycosyltransferase activity"/>
    <property type="evidence" value="ECO:0007669"/>
    <property type="project" value="TreeGrafter"/>
</dbReference>
<gene>
    <name evidence="2" type="ORF">BO225_09835</name>
</gene>
<dbReference type="GO" id="GO:0009103">
    <property type="term" value="P:lipopolysaccharide biosynthetic process"/>
    <property type="evidence" value="ECO:0007669"/>
    <property type="project" value="TreeGrafter"/>
</dbReference>
<keyword evidence="1" id="KW-0808">Transferase</keyword>
<dbReference type="Pfam" id="PF13692">
    <property type="entry name" value="Glyco_trans_1_4"/>
    <property type="match status" value="1"/>
</dbReference>
<reference evidence="2 3" key="1">
    <citation type="submission" date="2016-11" db="EMBL/GenBank/DDBJ databases">
        <title>Description of two novel members of the family Erysipelotrichaceae: Ileibacterium lipovorans gen. nov., sp. nov. and Dubosiella newyorkensis, gen. nov., sp. nov.</title>
        <authorList>
            <person name="Cox L.M."/>
            <person name="Sohn J."/>
            <person name="Tyrrell K.L."/>
            <person name="Citron D.M."/>
            <person name="Lawson P.A."/>
            <person name="Patel N.B."/>
            <person name="Iizumi T."/>
            <person name="Perez-Perez G.I."/>
            <person name="Goldstein E.J."/>
            <person name="Blaser M.J."/>
        </authorList>
    </citation>
    <scope>NUCLEOTIDE SEQUENCE [LARGE SCALE GENOMIC DNA]</scope>
    <source>
        <strain evidence="2 3">NYU-BL-A4</strain>
    </source>
</reference>
<name>A0A1U7NKJ1_9FIRM</name>
<evidence type="ECO:0000256" key="1">
    <source>
        <dbReference type="ARBA" id="ARBA00022679"/>
    </source>
</evidence>
<accession>A0A1U7NKJ1</accession>
<dbReference type="OrthoDB" id="525353at2"/>
<dbReference type="Proteomes" id="UP000186705">
    <property type="component" value="Unassembled WGS sequence"/>
</dbReference>
<comment type="caution">
    <text evidence="2">The sequence shown here is derived from an EMBL/GenBank/DDBJ whole genome shotgun (WGS) entry which is preliminary data.</text>
</comment>
<dbReference type="STRING" id="1862672.BO225_09835"/>
<dbReference type="PANTHER" id="PTHR46401">
    <property type="entry name" value="GLYCOSYLTRANSFERASE WBBK-RELATED"/>
    <property type="match status" value="1"/>
</dbReference>
<dbReference type="SUPFAM" id="SSF53756">
    <property type="entry name" value="UDP-Glycosyltransferase/glycogen phosphorylase"/>
    <property type="match status" value="1"/>
</dbReference>
<protein>
    <recommendedName>
        <fullName evidence="4">Glycosyl transferase family 1 domain-containing protein</fullName>
    </recommendedName>
</protein>
<dbReference type="Gene3D" id="3.40.50.2000">
    <property type="entry name" value="Glycogen Phosphorylase B"/>
    <property type="match status" value="1"/>
</dbReference>